<keyword evidence="3" id="KW-1185">Reference proteome</keyword>
<gene>
    <name evidence="2" type="ORF">CEXT_385911</name>
</gene>
<feature type="non-terminal residue" evidence="2">
    <location>
        <position position="1"/>
    </location>
</feature>
<name>A0AAV4SL40_CAEEX</name>
<dbReference type="Proteomes" id="UP001054945">
    <property type="component" value="Unassembled WGS sequence"/>
</dbReference>
<feature type="region of interest" description="Disordered" evidence="1">
    <location>
        <begin position="1"/>
        <end position="33"/>
    </location>
</feature>
<comment type="caution">
    <text evidence="2">The sequence shown here is derived from an EMBL/GenBank/DDBJ whole genome shotgun (WGS) entry which is preliminary data.</text>
</comment>
<dbReference type="EMBL" id="BPLR01009621">
    <property type="protein sequence ID" value="GIY33297.1"/>
    <property type="molecule type" value="Genomic_DNA"/>
</dbReference>
<proteinExistence type="predicted"/>
<sequence length="42" mass="4673">ALCHPVTKANQRLGSGDVPENPHKARRNFSLRSTRRAIAMES</sequence>
<dbReference type="AlphaFoldDB" id="A0AAV4SL40"/>
<reference evidence="2 3" key="1">
    <citation type="submission" date="2021-06" db="EMBL/GenBank/DDBJ databases">
        <title>Caerostris extrusa draft genome.</title>
        <authorList>
            <person name="Kono N."/>
            <person name="Arakawa K."/>
        </authorList>
    </citation>
    <scope>NUCLEOTIDE SEQUENCE [LARGE SCALE GENOMIC DNA]</scope>
</reference>
<accession>A0AAV4SL40</accession>
<evidence type="ECO:0000313" key="3">
    <source>
        <dbReference type="Proteomes" id="UP001054945"/>
    </source>
</evidence>
<feature type="compositionally biased region" description="Basic residues" evidence="1">
    <location>
        <begin position="24"/>
        <end position="33"/>
    </location>
</feature>
<organism evidence="2 3">
    <name type="scientific">Caerostris extrusa</name>
    <name type="common">Bark spider</name>
    <name type="synonym">Caerostris bankana</name>
    <dbReference type="NCBI Taxonomy" id="172846"/>
    <lineage>
        <taxon>Eukaryota</taxon>
        <taxon>Metazoa</taxon>
        <taxon>Ecdysozoa</taxon>
        <taxon>Arthropoda</taxon>
        <taxon>Chelicerata</taxon>
        <taxon>Arachnida</taxon>
        <taxon>Araneae</taxon>
        <taxon>Araneomorphae</taxon>
        <taxon>Entelegynae</taxon>
        <taxon>Araneoidea</taxon>
        <taxon>Araneidae</taxon>
        <taxon>Caerostris</taxon>
    </lineage>
</organism>
<protein>
    <submittedName>
        <fullName evidence="2">Uncharacterized protein</fullName>
    </submittedName>
</protein>
<evidence type="ECO:0000256" key="1">
    <source>
        <dbReference type="SAM" id="MobiDB-lite"/>
    </source>
</evidence>
<evidence type="ECO:0000313" key="2">
    <source>
        <dbReference type="EMBL" id="GIY33297.1"/>
    </source>
</evidence>